<proteinExistence type="predicted"/>
<dbReference type="AlphaFoldDB" id="A0A2H3KGB9"/>
<reference evidence="2 4" key="2">
    <citation type="submission" date="2019-06" db="EMBL/GenBank/DDBJ databases">
        <title>Genomic Encyclopedia of Archaeal and Bacterial Type Strains, Phase II (KMG-II): from individual species to whole genera.</title>
        <authorList>
            <person name="Goeker M."/>
        </authorList>
    </citation>
    <scope>NUCLEOTIDE SEQUENCE [LARGE SCALE GENOMIC DNA]</scope>
    <source>
        <strain evidence="2 4">DSM 24789</strain>
    </source>
</reference>
<dbReference type="RefSeq" id="WP_014082802.1">
    <property type="nucleotide sequence ID" value="NZ_CBCSFI010000006.1"/>
</dbReference>
<evidence type="ECO:0000313" key="1">
    <source>
        <dbReference type="EMBL" id="PDS26738.1"/>
    </source>
</evidence>
<name>A0A2H3KGB9_9FLAO</name>
<evidence type="ECO:0000313" key="2">
    <source>
        <dbReference type="EMBL" id="TQM40653.1"/>
    </source>
</evidence>
<protein>
    <submittedName>
        <fullName evidence="1">LPS export ABC transporter periplasmic protein LptC</fullName>
    </submittedName>
    <submittedName>
        <fullName evidence="2">LPS export ABC transporter protein LptC</fullName>
    </submittedName>
</protein>
<evidence type="ECO:0000313" key="3">
    <source>
        <dbReference type="Proteomes" id="UP000220828"/>
    </source>
</evidence>
<dbReference type="EMBL" id="PCMW01000008">
    <property type="protein sequence ID" value="PDS26738.1"/>
    <property type="molecule type" value="Genomic_DNA"/>
</dbReference>
<dbReference type="PROSITE" id="PS51257">
    <property type="entry name" value="PROKAR_LIPOPROTEIN"/>
    <property type="match status" value="1"/>
</dbReference>
<dbReference type="Gene3D" id="2.60.450.10">
    <property type="entry name" value="Lipopolysaccharide (LPS) transport protein A like domain"/>
    <property type="match status" value="1"/>
</dbReference>
<organism evidence="1 3">
    <name type="scientific">Flavobacterium branchiophilum</name>
    <dbReference type="NCBI Taxonomy" id="55197"/>
    <lineage>
        <taxon>Bacteria</taxon>
        <taxon>Pseudomonadati</taxon>
        <taxon>Bacteroidota</taxon>
        <taxon>Flavobacteriia</taxon>
        <taxon>Flavobacteriales</taxon>
        <taxon>Flavobacteriaceae</taxon>
        <taxon>Flavobacterium</taxon>
    </lineage>
</organism>
<dbReference type="InterPro" id="IPR026265">
    <property type="entry name" value="LptC"/>
</dbReference>
<dbReference type="EMBL" id="VFPJ01000001">
    <property type="protein sequence ID" value="TQM40653.1"/>
    <property type="molecule type" value="Genomic_DNA"/>
</dbReference>
<reference evidence="1 3" key="1">
    <citation type="submission" date="2017-09" db="EMBL/GenBank/DDBJ databases">
        <title>Whole genomes of Flavobacteriaceae.</title>
        <authorList>
            <person name="Stine C."/>
            <person name="Li C."/>
            <person name="Tadesse D."/>
        </authorList>
    </citation>
    <scope>NUCLEOTIDE SEQUENCE [LARGE SCALE GENOMIC DNA]</scope>
    <source>
        <strain evidence="1 3">ATCC 35036</strain>
    </source>
</reference>
<dbReference type="Proteomes" id="UP000320773">
    <property type="component" value="Unassembled WGS sequence"/>
</dbReference>
<dbReference type="GO" id="GO:0005886">
    <property type="term" value="C:plasma membrane"/>
    <property type="evidence" value="ECO:0007669"/>
    <property type="project" value="InterPro"/>
</dbReference>
<dbReference type="OMA" id="YWAFEKG"/>
<dbReference type="OrthoDB" id="1427074at2"/>
<gene>
    <name evidence="1" type="primary">lptC</name>
    <name evidence="1" type="ORF">B0A77_01700</name>
    <name evidence="2" type="ORF">BC670_1555</name>
</gene>
<accession>A0A2H3KGB9</accession>
<sequence>MILKLNYVMRLLLGSVLLGLTSCESHFKDVQKINFVAFKPAGESDDINLKYTDSGRITAILITPKMLDFSTVSFPFIEFPKGIDLTLYDKNGKRTFIKSKYAINYKRTQIVDLQGNVTITNEMGQQMKTNQLFFDQKNEWFYTEKYYEFHSPEGNLTGEGVDFSKDFKIMNTQRLTGEVQSK</sequence>
<dbReference type="NCBIfam" id="TIGR04409">
    <property type="entry name" value="LptC_YrbK"/>
    <property type="match status" value="1"/>
</dbReference>
<dbReference type="InterPro" id="IPR010664">
    <property type="entry name" value="LipoPS_assembly_LptC-rel"/>
</dbReference>
<dbReference type="GO" id="GO:0015221">
    <property type="term" value="F:lipopolysaccharide transmembrane transporter activity"/>
    <property type="evidence" value="ECO:0007669"/>
    <property type="project" value="InterPro"/>
</dbReference>
<evidence type="ECO:0000313" key="4">
    <source>
        <dbReference type="Proteomes" id="UP000320773"/>
    </source>
</evidence>
<dbReference type="Proteomes" id="UP000220828">
    <property type="component" value="Unassembled WGS sequence"/>
</dbReference>
<dbReference type="Pfam" id="PF06835">
    <property type="entry name" value="LptC"/>
    <property type="match status" value="1"/>
</dbReference>
<comment type="caution">
    <text evidence="1">The sequence shown here is derived from an EMBL/GenBank/DDBJ whole genome shotgun (WGS) entry which is preliminary data.</text>
</comment>